<evidence type="ECO:0000259" key="1">
    <source>
        <dbReference type="Pfam" id="PF03061"/>
    </source>
</evidence>
<accession>A0A369VR21</accession>
<dbReference type="InterPro" id="IPR029069">
    <property type="entry name" value="HotDog_dom_sf"/>
</dbReference>
<protein>
    <submittedName>
        <fullName evidence="2">PaaI family thioesterase</fullName>
    </submittedName>
</protein>
<reference evidence="2 3" key="1">
    <citation type="submission" date="2018-07" db="EMBL/GenBank/DDBJ databases">
        <title>a novel species of Sphingomonas isolated from the rhizosphere soil of Araceae plant.</title>
        <authorList>
            <person name="Zhiyong W."/>
            <person name="Qinglan Z."/>
            <person name="Zhiwei F."/>
            <person name="Ding X."/>
            <person name="Gejiao W."/>
            <person name="Shixue Z."/>
        </authorList>
    </citation>
    <scope>NUCLEOTIDE SEQUENCE [LARGE SCALE GENOMIC DNA]</scope>
    <source>
        <strain evidence="2 3">WZY 27</strain>
    </source>
</reference>
<proteinExistence type="predicted"/>
<feature type="domain" description="Thioesterase" evidence="1">
    <location>
        <begin position="83"/>
        <end position="153"/>
    </location>
</feature>
<dbReference type="SUPFAM" id="SSF54637">
    <property type="entry name" value="Thioesterase/thiol ester dehydrase-isomerase"/>
    <property type="match status" value="1"/>
</dbReference>
<dbReference type="InterPro" id="IPR006683">
    <property type="entry name" value="Thioestr_dom"/>
</dbReference>
<name>A0A369VR21_9SPHN</name>
<dbReference type="AlphaFoldDB" id="A0A369VR21"/>
<keyword evidence="3" id="KW-1185">Reference proteome</keyword>
<dbReference type="CDD" id="cd03443">
    <property type="entry name" value="PaaI_thioesterase"/>
    <property type="match status" value="1"/>
</dbReference>
<dbReference type="Proteomes" id="UP000253918">
    <property type="component" value="Unassembled WGS sequence"/>
</dbReference>
<evidence type="ECO:0000313" key="2">
    <source>
        <dbReference type="EMBL" id="RDE04473.1"/>
    </source>
</evidence>
<dbReference type="GO" id="GO:0016790">
    <property type="term" value="F:thiolester hydrolase activity"/>
    <property type="evidence" value="ECO:0007669"/>
    <property type="project" value="UniProtKB-ARBA"/>
</dbReference>
<sequence length="181" mass="19743">MLRDSVGALLRRHRAPCVRTDRSLGYRSFSPDRDCPRRLFDQSGCRVMSGFAQLLGSTISESGDAFVLTPVEYMIGNPLLPALHGGAVASFLEVAAKRALARQLPHGHVPKLISVNLQFLASARPDALVTTPKVRRVGRRIAVVHAEAFRRGDPAAVCFAQLEFAVHEPIRVGGNADRHTL</sequence>
<dbReference type="Gene3D" id="3.10.129.10">
    <property type="entry name" value="Hotdog Thioesterase"/>
    <property type="match status" value="1"/>
</dbReference>
<comment type="caution">
    <text evidence="2">The sequence shown here is derived from an EMBL/GenBank/DDBJ whole genome shotgun (WGS) entry which is preliminary data.</text>
</comment>
<organism evidence="2 3">
    <name type="scientific">Sphingomonas aracearum</name>
    <dbReference type="NCBI Taxonomy" id="2283317"/>
    <lineage>
        <taxon>Bacteria</taxon>
        <taxon>Pseudomonadati</taxon>
        <taxon>Pseudomonadota</taxon>
        <taxon>Alphaproteobacteria</taxon>
        <taxon>Sphingomonadales</taxon>
        <taxon>Sphingomonadaceae</taxon>
        <taxon>Sphingomonas</taxon>
    </lineage>
</organism>
<evidence type="ECO:0000313" key="3">
    <source>
        <dbReference type="Proteomes" id="UP000253918"/>
    </source>
</evidence>
<dbReference type="Pfam" id="PF03061">
    <property type="entry name" value="4HBT"/>
    <property type="match status" value="1"/>
</dbReference>
<dbReference type="OrthoDB" id="9813158at2"/>
<dbReference type="EMBL" id="QQNB01000004">
    <property type="protein sequence ID" value="RDE04473.1"/>
    <property type="molecule type" value="Genomic_DNA"/>
</dbReference>
<gene>
    <name evidence="2" type="ORF">DVW87_16300</name>
</gene>